<dbReference type="CDD" id="cd07516">
    <property type="entry name" value="HAD_Pase"/>
    <property type="match status" value="1"/>
</dbReference>
<proteinExistence type="predicted"/>
<accession>A0ABW2EFI2</accession>
<dbReference type="InterPro" id="IPR036412">
    <property type="entry name" value="HAD-like_sf"/>
</dbReference>
<dbReference type="GO" id="GO:0016787">
    <property type="term" value="F:hydrolase activity"/>
    <property type="evidence" value="ECO:0007669"/>
    <property type="project" value="UniProtKB-KW"/>
</dbReference>
<dbReference type="Gene3D" id="3.40.50.1000">
    <property type="entry name" value="HAD superfamily/HAD-like"/>
    <property type="match status" value="1"/>
</dbReference>
<organism evidence="1 2">
    <name type="scientific">Halobacillus seohaensis</name>
    <dbReference type="NCBI Taxonomy" id="447421"/>
    <lineage>
        <taxon>Bacteria</taxon>
        <taxon>Bacillati</taxon>
        <taxon>Bacillota</taxon>
        <taxon>Bacilli</taxon>
        <taxon>Bacillales</taxon>
        <taxon>Bacillaceae</taxon>
        <taxon>Halobacillus</taxon>
    </lineage>
</organism>
<dbReference type="Gene3D" id="3.30.1240.10">
    <property type="match status" value="1"/>
</dbReference>
<dbReference type="InterPro" id="IPR000150">
    <property type="entry name" value="Cof"/>
</dbReference>
<dbReference type="RefSeq" id="WP_204708817.1">
    <property type="nucleotide sequence ID" value="NZ_JBHSZV010000011.1"/>
</dbReference>
<protein>
    <submittedName>
        <fullName evidence="1">Cof-type HAD-IIB family hydrolase</fullName>
        <ecNumber evidence="1">3.1.3.-</ecNumber>
    </submittedName>
</protein>
<dbReference type="SFLD" id="SFLDG01144">
    <property type="entry name" value="C2.B.4:_PGP_Like"/>
    <property type="match status" value="1"/>
</dbReference>
<dbReference type="EC" id="3.1.3.-" evidence="1"/>
<dbReference type="PANTHER" id="PTHR10000">
    <property type="entry name" value="PHOSPHOSERINE PHOSPHATASE"/>
    <property type="match status" value="1"/>
</dbReference>
<reference evidence="2" key="1">
    <citation type="journal article" date="2019" name="Int. J. Syst. Evol. Microbiol.">
        <title>The Global Catalogue of Microorganisms (GCM) 10K type strain sequencing project: providing services to taxonomists for standard genome sequencing and annotation.</title>
        <authorList>
            <consortium name="The Broad Institute Genomics Platform"/>
            <consortium name="The Broad Institute Genome Sequencing Center for Infectious Disease"/>
            <person name="Wu L."/>
            <person name="Ma J."/>
        </authorList>
    </citation>
    <scope>NUCLEOTIDE SEQUENCE [LARGE SCALE GENOMIC DNA]</scope>
    <source>
        <strain evidence="2">CGMCC 4.1621</strain>
    </source>
</reference>
<dbReference type="NCBIfam" id="TIGR00099">
    <property type="entry name" value="Cof-subfamily"/>
    <property type="match status" value="1"/>
</dbReference>
<keyword evidence="2" id="KW-1185">Reference proteome</keyword>
<dbReference type="EMBL" id="JBHSZV010000011">
    <property type="protein sequence ID" value="MFC7061094.1"/>
    <property type="molecule type" value="Genomic_DNA"/>
</dbReference>
<dbReference type="Proteomes" id="UP001596410">
    <property type="component" value="Unassembled WGS sequence"/>
</dbReference>
<dbReference type="InterPro" id="IPR006379">
    <property type="entry name" value="HAD-SF_hydro_IIB"/>
</dbReference>
<evidence type="ECO:0000313" key="2">
    <source>
        <dbReference type="Proteomes" id="UP001596410"/>
    </source>
</evidence>
<name>A0ABW2EFI2_9BACI</name>
<sequence>MKMIAIDLDGTLLNSESSISEENLEAIKQAQASGVEVVVATGRAEFDVREVFKKTGLSTWVIGANGATIHTPDGELFDSVPIAPNDAADILTWLDQEDFYYEVFSDTSILTPEKGRDLLNIELDRIRSANPKADMTKLEQALQKQFGQTGFEQVESYRDILQSGSPLYNILAFSFEEEKLEQGWRTFESYDNLTLVSSAMHNFELEHKHASKGLALEKLAIHLGHPLKDTGAVGDSPNDLSMLKVVGHRAAMGNARKVVIEACDVVTKSNDDHGVAHVIGQWLT</sequence>
<dbReference type="Pfam" id="PF08282">
    <property type="entry name" value="Hydrolase_3"/>
    <property type="match status" value="1"/>
</dbReference>
<gene>
    <name evidence="1" type="ORF">ACFQIC_04355</name>
</gene>
<dbReference type="PANTHER" id="PTHR10000:SF55">
    <property type="entry name" value="5-AMINO-6-(5-PHOSPHO-D-RIBITYLAMINO)URACIL PHOSPHATASE YCSE"/>
    <property type="match status" value="1"/>
</dbReference>
<comment type="caution">
    <text evidence="1">The sequence shown here is derived from an EMBL/GenBank/DDBJ whole genome shotgun (WGS) entry which is preliminary data.</text>
</comment>
<dbReference type="SUPFAM" id="SSF56784">
    <property type="entry name" value="HAD-like"/>
    <property type="match status" value="1"/>
</dbReference>
<dbReference type="SFLD" id="SFLDS00003">
    <property type="entry name" value="Haloacid_Dehalogenase"/>
    <property type="match status" value="1"/>
</dbReference>
<dbReference type="NCBIfam" id="TIGR01484">
    <property type="entry name" value="HAD-SF-IIB"/>
    <property type="match status" value="1"/>
</dbReference>
<evidence type="ECO:0000313" key="1">
    <source>
        <dbReference type="EMBL" id="MFC7061094.1"/>
    </source>
</evidence>
<keyword evidence="1" id="KW-0378">Hydrolase</keyword>
<dbReference type="InterPro" id="IPR023214">
    <property type="entry name" value="HAD_sf"/>
</dbReference>
<dbReference type="SFLD" id="SFLDG01140">
    <property type="entry name" value="C2.B:_Phosphomannomutase_and_P"/>
    <property type="match status" value="1"/>
</dbReference>